<evidence type="ECO:0000313" key="3">
    <source>
        <dbReference type="Proteomes" id="UP000316208"/>
    </source>
</evidence>
<name>A0ABY3ASC4_PAEPP</name>
<keyword evidence="1" id="KW-0472">Membrane</keyword>
<protein>
    <submittedName>
        <fullName evidence="2">Uncharacterized protein</fullName>
    </submittedName>
</protein>
<sequence length="110" mass="12890">MDREKWDNPVNQIRPLNQSRETGKVTLVYEKEHVKSGRKKHVRQMPRAMMDRQELLLLRCSFMQLLSAHIVNAQLLAYGQGVFLYLRTLSINSPVLTRVRVGKRKETKSK</sequence>
<dbReference type="RefSeq" id="WP_142543541.1">
    <property type="nucleotide sequence ID" value="NZ_SADY01000002.1"/>
</dbReference>
<keyword evidence="1" id="KW-0812">Transmembrane</keyword>
<organism evidence="2 3">
    <name type="scientific">Paenibacillus popilliae</name>
    <name type="common">Bacillus popilliae</name>
    <dbReference type="NCBI Taxonomy" id="78057"/>
    <lineage>
        <taxon>Bacteria</taxon>
        <taxon>Bacillati</taxon>
        <taxon>Bacillota</taxon>
        <taxon>Bacilli</taxon>
        <taxon>Bacillales</taxon>
        <taxon>Paenibacillaceae</taxon>
        <taxon>Paenibacillus</taxon>
    </lineage>
</organism>
<feature type="transmembrane region" description="Helical" evidence="1">
    <location>
        <begin position="55"/>
        <end position="76"/>
    </location>
</feature>
<reference evidence="2 3" key="1">
    <citation type="submission" date="2018-03" db="EMBL/GenBank/DDBJ databases">
        <title>Aerobic endospore-forming bacteria genome sequencing and assembly.</title>
        <authorList>
            <person name="Cavalcante D.A."/>
            <person name="Driks A."/>
            <person name="Putonti C."/>
            <person name="De-Souza M.T."/>
        </authorList>
    </citation>
    <scope>NUCLEOTIDE SEQUENCE [LARGE SCALE GENOMIC DNA]</scope>
    <source>
        <strain evidence="2 3">SDF0028</strain>
    </source>
</reference>
<proteinExistence type="predicted"/>
<keyword evidence="1" id="KW-1133">Transmembrane helix</keyword>
<dbReference type="EMBL" id="SADY01000002">
    <property type="protein sequence ID" value="TQR45638.1"/>
    <property type="molecule type" value="Genomic_DNA"/>
</dbReference>
<accession>A0ABY3ASC4</accession>
<dbReference type="Proteomes" id="UP000316208">
    <property type="component" value="Unassembled WGS sequence"/>
</dbReference>
<gene>
    <name evidence="2" type="ORF">C7Y44_07825</name>
</gene>
<evidence type="ECO:0000313" key="2">
    <source>
        <dbReference type="EMBL" id="TQR45638.1"/>
    </source>
</evidence>
<keyword evidence="3" id="KW-1185">Reference proteome</keyword>
<comment type="caution">
    <text evidence="2">The sequence shown here is derived from an EMBL/GenBank/DDBJ whole genome shotgun (WGS) entry which is preliminary data.</text>
</comment>
<evidence type="ECO:0000256" key="1">
    <source>
        <dbReference type="SAM" id="Phobius"/>
    </source>
</evidence>